<dbReference type="AlphaFoldDB" id="A0A2T0UFB2"/>
<reference evidence="4 5" key="1">
    <citation type="submission" date="2018-03" db="EMBL/GenBank/DDBJ databases">
        <title>Genomic Encyclopedia of Type Strains, Phase III (KMG-III): the genomes of soil and plant-associated and newly described type strains.</title>
        <authorList>
            <person name="Whitman W."/>
        </authorList>
    </citation>
    <scope>NUCLEOTIDE SEQUENCE [LARGE SCALE GENOMIC DNA]</scope>
    <source>
        <strain evidence="4 5">CGMCC 4.7067</strain>
    </source>
</reference>
<feature type="compositionally biased region" description="Polar residues" evidence="2">
    <location>
        <begin position="51"/>
        <end position="62"/>
    </location>
</feature>
<sequence length="184" mass="19621">MTYNPPPHYSLGDGEPQQPQSAPPGYPQPQSAPPAYSPAAQPAAPGYVPTQPMQPGLSQPLTQPLLAPGPPPQRRSAMVPVLAVVAVIGFAGAALSLALWLRTSGDLDDVSAQIEDREAEIAQLQEDLEAAETQVGDLEVQAADAESMRACLDDLNWYYATEAESEEEAQAELALQESCATWLW</sequence>
<name>A0A2T0UFB2_9ACTN</name>
<keyword evidence="3" id="KW-1133">Transmembrane helix</keyword>
<feature type="transmembrane region" description="Helical" evidence="3">
    <location>
        <begin position="77"/>
        <end position="101"/>
    </location>
</feature>
<keyword evidence="3" id="KW-0472">Membrane</keyword>
<evidence type="ECO:0000313" key="5">
    <source>
        <dbReference type="Proteomes" id="UP000238176"/>
    </source>
</evidence>
<feature type="coiled-coil region" evidence="1">
    <location>
        <begin position="107"/>
        <end position="148"/>
    </location>
</feature>
<keyword evidence="3" id="KW-0812">Transmembrane</keyword>
<evidence type="ECO:0000256" key="1">
    <source>
        <dbReference type="SAM" id="Coils"/>
    </source>
</evidence>
<feature type="compositionally biased region" description="Low complexity" evidence="2">
    <location>
        <begin position="37"/>
        <end position="47"/>
    </location>
</feature>
<evidence type="ECO:0000313" key="4">
    <source>
        <dbReference type="EMBL" id="PRY56538.1"/>
    </source>
</evidence>
<keyword evidence="5" id="KW-1185">Reference proteome</keyword>
<protein>
    <submittedName>
        <fullName evidence="4">Uncharacterized protein</fullName>
    </submittedName>
</protein>
<dbReference type="RefSeq" id="WP_181245897.1">
    <property type="nucleotide sequence ID" value="NZ_PVTJ01000009.1"/>
</dbReference>
<comment type="caution">
    <text evidence="4">The sequence shown here is derived from an EMBL/GenBank/DDBJ whole genome shotgun (WGS) entry which is preliminary data.</text>
</comment>
<feature type="region of interest" description="Disordered" evidence="2">
    <location>
        <begin position="1"/>
        <end position="74"/>
    </location>
</feature>
<evidence type="ECO:0000256" key="3">
    <source>
        <dbReference type="SAM" id="Phobius"/>
    </source>
</evidence>
<dbReference type="Proteomes" id="UP000238176">
    <property type="component" value="Unassembled WGS sequence"/>
</dbReference>
<accession>A0A2T0UFB2</accession>
<dbReference type="EMBL" id="PVTJ01000009">
    <property type="protein sequence ID" value="PRY56538.1"/>
    <property type="molecule type" value="Genomic_DNA"/>
</dbReference>
<dbReference type="SUPFAM" id="SSF81995">
    <property type="entry name" value="beta-sandwich domain of Sec23/24"/>
    <property type="match status" value="1"/>
</dbReference>
<gene>
    <name evidence="4" type="ORF">B0I28_109187</name>
</gene>
<keyword evidence="1" id="KW-0175">Coiled coil</keyword>
<organism evidence="4 5">
    <name type="scientific">Glycomyces artemisiae</name>
    <dbReference type="NCBI Taxonomy" id="1076443"/>
    <lineage>
        <taxon>Bacteria</taxon>
        <taxon>Bacillati</taxon>
        <taxon>Actinomycetota</taxon>
        <taxon>Actinomycetes</taxon>
        <taxon>Glycomycetales</taxon>
        <taxon>Glycomycetaceae</taxon>
        <taxon>Glycomyces</taxon>
    </lineage>
</organism>
<proteinExistence type="predicted"/>
<feature type="compositionally biased region" description="Pro residues" evidence="2">
    <location>
        <begin position="21"/>
        <end position="36"/>
    </location>
</feature>
<evidence type="ECO:0000256" key="2">
    <source>
        <dbReference type="SAM" id="MobiDB-lite"/>
    </source>
</evidence>